<reference evidence="4" key="1">
    <citation type="journal article" date="2022" name="Int. J. Syst. Evol. Microbiol.">
        <title>Anaeromyxobacter oryzae sp. nov., Anaeromyxobacter diazotrophicus sp. nov. and Anaeromyxobacter paludicola sp. nov., isolated from paddy soils.</title>
        <authorList>
            <person name="Itoh H."/>
            <person name="Xu Z."/>
            <person name="Mise K."/>
            <person name="Masuda Y."/>
            <person name="Ushijima N."/>
            <person name="Hayakawa C."/>
            <person name="Shiratori Y."/>
            <person name="Senoo K."/>
        </authorList>
    </citation>
    <scope>NUCLEOTIDE SEQUENCE [LARGE SCALE GENOMIC DNA]</scope>
    <source>
        <strain evidence="4">Red630</strain>
    </source>
</reference>
<evidence type="ECO:0000259" key="2">
    <source>
        <dbReference type="PROSITE" id="PS50206"/>
    </source>
</evidence>
<dbReference type="SUPFAM" id="SSF52821">
    <property type="entry name" value="Rhodanese/Cell cycle control phosphatase"/>
    <property type="match status" value="1"/>
</dbReference>
<dbReference type="Pfam" id="PF00581">
    <property type="entry name" value="Rhodanese"/>
    <property type="match status" value="1"/>
</dbReference>
<accession>A0ABM7XDQ0</accession>
<proteinExistence type="predicted"/>
<feature type="domain" description="Rhodanese" evidence="2">
    <location>
        <begin position="49"/>
        <end position="133"/>
    </location>
</feature>
<dbReference type="EMBL" id="AP025592">
    <property type="protein sequence ID" value="BDG10006.1"/>
    <property type="molecule type" value="Genomic_DNA"/>
</dbReference>
<dbReference type="Gene3D" id="3.40.250.10">
    <property type="entry name" value="Rhodanese-like domain"/>
    <property type="match status" value="1"/>
</dbReference>
<dbReference type="PROSITE" id="PS00380">
    <property type="entry name" value="RHODANESE_1"/>
    <property type="match status" value="1"/>
</dbReference>
<dbReference type="PANTHER" id="PTHR43031">
    <property type="entry name" value="FAD-DEPENDENT OXIDOREDUCTASE"/>
    <property type="match status" value="1"/>
</dbReference>
<feature type="signal peptide" evidence="1">
    <location>
        <begin position="1"/>
        <end position="24"/>
    </location>
</feature>
<evidence type="ECO:0000313" key="3">
    <source>
        <dbReference type="EMBL" id="BDG10006.1"/>
    </source>
</evidence>
<dbReference type="CDD" id="cd00158">
    <property type="entry name" value="RHOD"/>
    <property type="match status" value="1"/>
</dbReference>
<name>A0ABM7XDQ0_9BACT</name>
<feature type="chain" id="PRO_5047278138" description="Rhodanese domain-containing protein" evidence="1">
    <location>
        <begin position="25"/>
        <end position="135"/>
    </location>
</feature>
<dbReference type="RefSeq" id="WP_248342402.1">
    <property type="nucleotide sequence ID" value="NZ_AP025592.1"/>
</dbReference>
<keyword evidence="4" id="KW-1185">Reference proteome</keyword>
<dbReference type="SMART" id="SM00450">
    <property type="entry name" value="RHOD"/>
    <property type="match status" value="1"/>
</dbReference>
<gene>
    <name evidence="3" type="ORF">AMPC_31190</name>
</gene>
<evidence type="ECO:0000256" key="1">
    <source>
        <dbReference type="SAM" id="SignalP"/>
    </source>
</evidence>
<sequence>MRIRPQTTRLALLTLSLLAGSARAAAPAQGPVAGVAPGLVDGPTAHRLVASGVKVVDVRTPAEYAAGHVPGALNIPHDQMAARHAEIGPPSTPVLLYCRTGHRTRIAAEALREKGFTTLYDLQAYDRWTASEPKR</sequence>
<dbReference type="PROSITE" id="PS50206">
    <property type="entry name" value="RHODANESE_3"/>
    <property type="match status" value="1"/>
</dbReference>
<dbReference type="PANTHER" id="PTHR43031:SF16">
    <property type="entry name" value="OXIDOREDUCTASE"/>
    <property type="match status" value="1"/>
</dbReference>
<keyword evidence="1" id="KW-0732">Signal</keyword>
<dbReference type="InterPro" id="IPR036873">
    <property type="entry name" value="Rhodanese-like_dom_sf"/>
</dbReference>
<protein>
    <recommendedName>
        <fullName evidence="2">Rhodanese domain-containing protein</fullName>
    </recommendedName>
</protein>
<organism evidence="3 4">
    <name type="scientific">Anaeromyxobacter paludicola</name>
    <dbReference type="NCBI Taxonomy" id="2918171"/>
    <lineage>
        <taxon>Bacteria</taxon>
        <taxon>Pseudomonadati</taxon>
        <taxon>Myxococcota</taxon>
        <taxon>Myxococcia</taxon>
        <taxon>Myxococcales</taxon>
        <taxon>Cystobacterineae</taxon>
        <taxon>Anaeromyxobacteraceae</taxon>
        <taxon>Anaeromyxobacter</taxon>
    </lineage>
</organism>
<evidence type="ECO:0000313" key="4">
    <source>
        <dbReference type="Proteomes" id="UP001162734"/>
    </source>
</evidence>
<dbReference type="InterPro" id="IPR001763">
    <property type="entry name" value="Rhodanese-like_dom"/>
</dbReference>
<dbReference type="InterPro" id="IPR001307">
    <property type="entry name" value="Thiosulphate_STrfase_CS"/>
</dbReference>
<dbReference type="Proteomes" id="UP001162734">
    <property type="component" value="Chromosome"/>
</dbReference>
<dbReference type="InterPro" id="IPR050229">
    <property type="entry name" value="GlpE_sulfurtransferase"/>
</dbReference>